<proteinExistence type="predicted"/>
<dbReference type="EMBL" id="JAUJEB010000006">
    <property type="protein sequence ID" value="MDN5215229.1"/>
    <property type="molecule type" value="Genomic_DNA"/>
</dbReference>
<sequence length="288" mass="33320">MNFILGVLSIPGLIKKNPEIKNQRQTLKWYYRTVFGVVIILLLSVIFIPPRSVKFKNEIFPAISLNTIDKTYIPPTRVDKADYIDIRYKTTWFYDCFEPYFDSVNYLLSDYHSSNQDKQNSPIFNDSKDNYIKHKVATRVLNSNINFQPNALYLALASNEIDTVYNNYKGIHLYLINAKKDTLTLPGIDGSISIVQEARDLTGNWRPVEQYPKSWCGNSFYDINLPPNNFIRLTVPRYDGMIRTELRFALAIDAETILYSDSYVGKINPGQFFINGKYLPGNLMDPNY</sequence>
<comment type="caution">
    <text evidence="2">The sequence shown here is derived from an EMBL/GenBank/DDBJ whole genome shotgun (WGS) entry which is preliminary data.</text>
</comment>
<reference evidence="2" key="1">
    <citation type="submission" date="2023-06" db="EMBL/GenBank/DDBJ databases">
        <title>Genomic of Agaribacillus aureum.</title>
        <authorList>
            <person name="Wang G."/>
        </authorList>
    </citation>
    <scope>NUCLEOTIDE SEQUENCE</scope>
    <source>
        <strain evidence="2">BMA12</strain>
    </source>
</reference>
<dbReference type="RefSeq" id="WP_346760567.1">
    <property type="nucleotide sequence ID" value="NZ_JAUJEB010000006.1"/>
</dbReference>
<evidence type="ECO:0000256" key="1">
    <source>
        <dbReference type="SAM" id="Phobius"/>
    </source>
</evidence>
<name>A0ABT8LBT4_9BACT</name>
<keyword evidence="3" id="KW-1185">Reference proteome</keyword>
<accession>A0ABT8LBT4</accession>
<keyword evidence="1" id="KW-1133">Transmembrane helix</keyword>
<evidence type="ECO:0000313" key="2">
    <source>
        <dbReference type="EMBL" id="MDN5215229.1"/>
    </source>
</evidence>
<dbReference type="Proteomes" id="UP001172083">
    <property type="component" value="Unassembled WGS sequence"/>
</dbReference>
<protein>
    <submittedName>
        <fullName evidence="2">Uncharacterized protein</fullName>
    </submittedName>
</protein>
<feature type="transmembrane region" description="Helical" evidence="1">
    <location>
        <begin position="29"/>
        <end position="48"/>
    </location>
</feature>
<gene>
    <name evidence="2" type="ORF">QQ020_24325</name>
</gene>
<evidence type="ECO:0000313" key="3">
    <source>
        <dbReference type="Proteomes" id="UP001172083"/>
    </source>
</evidence>
<keyword evidence="1" id="KW-0472">Membrane</keyword>
<organism evidence="2 3">
    <name type="scientific">Agaribacillus aureus</name>
    <dbReference type="NCBI Taxonomy" id="3051825"/>
    <lineage>
        <taxon>Bacteria</taxon>
        <taxon>Pseudomonadati</taxon>
        <taxon>Bacteroidota</taxon>
        <taxon>Cytophagia</taxon>
        <taxon>Cytophagales</taxon>
        <taxon>Splendidivirgaceae</taxon>
        <taxon>Agaribacillus</taxon>
    </lineage>
</organism>
<keyword evidence="1" id="KW-0812">Transmembrane</keyword>